<organism evidence="2 3">
    <name type="scientific">Orbilia oligospora</name>
    <name type="common">Nematode-trapping fungus</name>
    <name type="synonym">Arthrobotrys oligospora</name>
    <dbReference type="NCBI Taxonomy" id="2813651"/>
    <lineage>
        <taxon>Eukaryota</taxon>
        <taxon>Fungi</taxon>
        <taxon>Dikarya</taxon>
        <taxon>Ascomycota</taxon>
        <taxon>Pezizomycotina</taxon>
        <taxon>Orbiliomycetes</taxon>
        <taxon>Orbiliales</taxon>
        <taxon>Orbiliaceae</taxon>
        <taxon>Orbilia</taxon>
    </lineage>
</organism>
<protein>
    <submittedName>
        <fullName evidence="2">Uncharacterized protein</fullName>
    </submittedName>
</protein>
<evidence type="ECO:0000313" key="3">
    <source>
        <dbReference type="Proteomes" id="UP000474640"/>
    </source>
</evidence>
<evidence type="ECO:0000313" key="2">
    <source>
        <dbReference type="EMBL" id="KAF3281602.1"/>
    </source>
</evidence>
<sequence>MVRASAITKCKRRAPIQIPYGSGYIIESAQYGKPDIFKKIVYKSMLPENPSVTAYYIDYPSLQEHRLGEPSRSTAMRWRFQELTFRIYTSVNGEYEVAMPNVTANDDDTLDALVNDIIVEFHGLEDAGNGENSWGSLPREEGFSFDLQYEGSSLFQMINTDNRQFGQRIQLRSVFRRNPHNVYELLWKEYDARGRECKNTFFGDKLYHIIDLTSETDEDESERENEDEDEDEDEADTNDPPQTPGPPAAGDNIISLLSSPPNPSAYPTALDQQ</sequence>
<evidence type="ECO:0000256" key="1">
    <source>
        <dbReference type="SAM" id="MobiDB-lite"/>
    </source>
</evidence>
<dbReference type="EMBL" id="JAABOJ010000015">
    <property type="protein sequence ID" value="KAF3281602.1"/>
    <property type="molecule type" value="Genomic_DNA"/>
</dbReference>
<dbReference type="Proteomes" id="UP000474640">
    <property type="component" value="Unassembled WGS sequence"/>
</dbReference>
<accession>A0A7C8VGB4</accession>
<feature type="compositionally biased region" description="Acidic residues" evidence="1">
    <location>
        <begin position="214"/>
        <end position="237"/>
    </location>
</feature>
<feature type="region of interest" description="Disordered" evidence="1">
    <location>
        <begin position="213"/>
        <end position="273"/>
    </location>
</feature>
<dbReference type="AlphaFoldDB" id="A0A7C8VGB4"/>
<comment type="caution">
    <text evidence="2">The sequence shown here is derived from an EMBL/GenBank/DDBJ whole genome shotgun (WGS) entry which is preliminary data.</text>
</comment>
<gene>
    <name evidence="2" type="ORF">TWF970_002159</name>
</gene>
<proteinExistence type="predicted"/>
<name>A0A7C8VGB4_ORBOL</name>
<reference evidence="2 3" key="1">
    <citation type="submission" date="2020-01" db="EMBL/GenBank/DDBJ databases">
        <authorList>
            <person name="Palmer J.M."/>
        </authorList>
    </citation>
    <scope>NUCLEOTIDE SEQUENCE [LARGE SCALE GENOMIC DNA]</scope>
    <source>
        <strain evidence="2 3">TWF970</strain>
    </source>
</reference>
<dbReference type="OrthoDB" id="5338476at2759"/>